<evidence type="ECO:0000313" key="2">
    <source>
        <dbReference type="EMBL" id="KAF5764176.1"/>
    </source>
</evidence>
<dbReference type="Proteomes" id="UP000215914">
    <property type="component" value="Chromosome 15"/>
</dbReference>
<organism evidence="3 4">
    <name type="scientific">Helianthus annuus</name>
    <name type="common">Common sunflower</name>
    <dbReference type="NCBI Taxonomy" id="4232"/>
    <lineage>
        <taxon>Eukaryota</taxon>
        <taxon>Viridiplantae</taxon>
        <taxon>Streptophyta</taxon>
        <taxon>Embryophyta</taxon>
        <taxon>Tracheophyta</taxon>
        <taxon>Spermatophyta</taxon>
        <taxon>Magnoliopsida</taxon>
        <taxon>eudicotyledons</taxon>
        <taxon>Gunneridae</taxon>
        <taxon>Pentapetalae</taxon>
        <taxon>asterids</taxon>
        <taxon>campanulids</taxon>
        <taxon>Asterales</taxon>
        <taxon>Asteraceae</taxon>
        <taxon>Asteroideae</taxon>
        <taxon>Heliantheae alliance</taxon>
        <taxon>Heliantheae</taxon>
        <taxon>Helianthus</taxon>
    </lineage>
</organism>
<protein>
    <submittedName>
        <fullName evidence="3">Uncharacterized protein</fullName>
    </submittedName>
</protein>
<dbReference type="AlphaFoldDB" id="A0A251S7U8"/>
<reference evidence="2 4" key="1">
    <citation type="journal article" date="2017" name="Nature">
        <title>The sunflower genome provides insights into oil metabolism, flowering and Asterid evolution.</title>
        <authorList>
            <person name="Badouin H."/>
            <person name="Gouzy J."/>
            <person name="Grassa C.J."/>
            <person name="Murat F."/>
            <person name="Staton S.E."/>
            <person name="Cottret L."/>
            <person name="Lelandais-Briere C."/>
            <person name="Owens G.L."/>
            <person name="Carrere S."/>
            <person name="Mayjonade B."/>
            <person name="Legrand L."/>
            <person name="Gill N."/>
            <person name="Kane N.C."/>
            <person name="Bowers J.E."/>
            <person name="Hubner S."/>
            <person name="Bellec A."/>
            <person name="Berard A."/>
            <person name="Berges H."/>
            <person name="Blanchet N."/>
            <person name="Boniface M.C."/>
            <person name="Brunel D."/>
            <person name="Catrice O."/>
            <person name="Chaidir N."/>
            <person name="Claudel C."/>
            <person name="Donnadieu C."/>
            <person name="Faraut T."/>
            <person name="Fievet G."/>
            <person name="Helmstetter N."/>
            <person name="King M."/>
            <person name="Knapp S.J."/>
            <person name="Lai Z."/>
            <person name="Le Paslier M.C."/>
            <person name="Lippi Y."/>
            <person name="Lorenzon L."/>
            <person name="Mandel J.R."/>
            <person name="Marage G."/>
            <person name="Marchand G."/>
            <person name="Marquand E."/>
            <person name="Bret-Mestries E."/>
            <person name="Morien E."/>
            <person name="Nambeesan S."/>
            <person name="Nguyen T."/>
            <person name="Pegot-Espagnet P."/>
            <person name="Pouilly N."/>
            <person name="Raftis F."/>
            <person name="Sallet E."/>
            <person name="Schiex T."/>
            <person name="Thomas J."/>
            <person name="Vandecasteele C."/>
            <person name="Vares D."/>
            <person name="Vear F."/>
            <person name="Vautrin S."/>
            <person name="Crespi M."/>
            <person name="Mangin B."/>
            <person name="Burke J.M."/>
            <person name="Salse J."/>
            <person name="Munos S."/>
            <person name="Vincourt P."/>
            <person name="Rieseberg L.H."/>
            <person name="Langlade N.B."/>
        </authorList>
    </citation>
    <scope>NUCLEOTIDE SEQUENCE [LARGE SCALE GENOMIC DNA]</scope>
    <source>
        <strain evidence="4">cv. SF193</strain>
        <tissue evidence="2">Leaves</tissue>
    </source>
</reference>
<proteinExistence type="predicted"/>
<evidence type="ECO:0000313" key="4">
    <source>
        <dbReference type="Proteomes" id="UP000215914"/>
    </source>
</evidence>
<gene>
    <name evidence="3" type="ORF">HannXRQ_Chr15g0477441</name>
    <name evidence="2" type="ORF">HanXRQr2_Chr15g0688981</name>
</gene>
<keyword evidence="4" id="KW-1185">Reference proteome</keyword>
<reference evidence="3" key="2">
    <citation type="submission" date="2017-02" db="EMBL/GenBank/DDBJ databases">
        <title>Sunflower complete genome.</title>
        <authorList>
            <person name="Langlade N."/>
            <person name="Munos S."/>
        </authorList>
    </citation>
    <scope>NUCLEOTIDE SEQUENCE [LARGE SCALE GENOMIC DNA]</scope>
    <source>
        <tissue evidence="3">Leaves</tissue>
    </source>
</reference>
<dbReference type="EMBL" id="CM007904">
    <property type="protein sequence ID" value="OTF94926.1"/>
    <property type="molecule type" value="Genomic_DNA"/>
</dbReference>
<dbReference type="Gramene" id="mRNA:HanXRQr2_Chr15g0688981">
    <property type="protein sequence ID" value="CDS:HanXRQr2_Chr15g0688981.1"/>
    <property type="gene ID" value="HanXRQr2_Chr15g0688981"/>
</dbReference>
<name>A0A251S7U8_HELAN</name>
<sequence length="50" mass="5718">MIIQQPHHTQKKPLLHFCSPSPFSVKPTAGRRPVHPSAPFCSGESRQRRR</sequence>
<evidence type="ECO:0000256" key="1">
    <source>
        <dbReference type="SAM" id="MobiDB-lite"/>
    </source>
</evidence>
<evidence type="ECO:0000313" key="3">
    <source>
        <dbReference type="EMBL" id="OTF94926.1"/>
    </source>
</evidence>
<dbReference type="InParanoid" id="A0A251S7U8"/>
<reference evidence="2" key="3">
    <citation type="submission" date="2020-06" db="EMBL/GenBank/DDBJ databases">
        <title>Helianthus annuus Genome sequencing and assembly Release 2.</title>
        <authorList>
            <person name="Gouzy J."/>
            <person name="Langlade N."/>
            <person name="Munos S."/>
        </authorList>
    </citation>
    <scope>NUCLEOTIDE SEQUENCE</scope>
    <source>
        <tissue evidence="2">Leaves</tissue>
    </source>
</reference>
<feature type="region of interest" description="Disordered" evidence="1">
    <location>
        <begin position="21"/>
        <end position="50"/>
    </location>
</feature>
<accession>A0A251S7U8</accession>
<dbReference type="EMBL" id="MNCJ02000330">
    <property type="protein sequence ID" value="KAF5764176.1"/>
    <property type="molecule type" value="Genomic_DNA"/>
</dbReference>